<feature type="region of interest" description="Disordered" evidence="1">
    <location>
        <begin position="1"/>
        <end position="33"/>
    </location>
</feature>
<feature type="compositionally biased region" description="Low complexity" evidence="1">
    <location>
        <begin position="1"/>
        <end position="28"/>
    </location>
</feature>
<evidence type="ECO:0000256" key="2">
    <source>
        <dbReference type="SAM" id="Phobius"/>
    </source>
</evidence>
<gene>
    <name evidence="4" type="ORF">ACFFJG_13770</name>
</gene>
<feature type="transmembrane region" description="Helical" evidence="2">
    <location>
        <begin position="39"/>
        <end position="60"/>
    </location>
</feature>
<feature type="region of interest" description="Disordered" evidence="1">
    <location>
        <begin position="76"/>
        <end position="103"/>
    </location>
</feature>
<keyword evidence="5" id="KW-1185">Reference proteome</keyword>
<sequence length="195" mass="20846">MASFPSPGRTSTRTSTRPSTRTSATAPARRVRDERGVAFPSPLVMLSVLAVAMASITFVATRDQAPTERRVDTATIASAEQTASEEPTPTPVEKPEPKPEPQVKRGEVYVEVFNNSGITGLAADIAARATDVGWSVVGEDNWVGNIPTTTVYFPPRLKAAGEQLALDLGISRTMPAVGVMKRDRLTVILTTDAPR</sequence>
<feature type="compositionally biased region" description="Basic and acidic residues" evidence="1">
    <location>
        <begin position="93"/>
        <end position="103"/>
    </location>
</feature>
<comment type="caution">
    <text evidence="4">The sequence shown here is derived from an EMBL/GenBank/DDBJ whole genome shotgun (WGS) entry which is preliminary data.</text>
</comment>
<proteinExistence type="predicted"/>
<dbReference type="Gene3D" id="3.30.70.2390">
    <property type="match status" value="1"/>
</dbReference>
<evidence type="ECO:0000259" key="3">
    <source>
        <dbReference type="Pfam" id="PF13399"/>
    </source>
</evidence>
<reference evidence="4 5" key="1">
    <citation type="submission" date="2024-09" db="EMBL/GenBank/DDBJ databases">
        <authorList>
            <person name="Sun Q."/>
            <person name="Mori K."/>
        </authorList>
    </citation>
    <scope>NUCLEOTIDE SEQUENCE [LARGE SCALE GENOMIC DNA]</scope>
    <source>
        <strain evidence="4 5">CCM 8654</strain>
    </source>
</reference>
<accession>A0ABV6E3H5</accession>
<evidence type="ECO:0000313" key="5">
    <source>
        <dbReference type="Proteomes" id="UP001589698"/>
    </source>
</evidence>
<keyword evidence="2" id="KW-0812">Transmembrane</keyword>
<keyword evidence="2" id="KW-0472">Membrane</keyword>
<evidence type="ECO:0000313" key="4">
    <source>
        <dbReference type="EMBL" id="MFC0223551.1"/>
    </source>
</evidence>
<dbReference type="Proteomes" id="UP001589698">
    <property type="component" value="Unassembled WGS sequence"/>
</dbReference>
<feature type="domain" description="LytR/CpsA/Psr regulator C-terminal" evidence="3">
    <location>
        <begin position="108"/>
        <end position="192"/>
    </location>
</feature>
<dbReference type="InterPro" id="IPR027381">
    <property type="entry name" value="LytR/CpsA/Psr_C"/>
</dbReference>
<organism evidence="4 5">
    <name type="scientific">Nocardioides zeicaulis</name>
    <dbReference type="NCBI Taxonomy" id="1776857"/>
    <lineage>
        <taxon>Bacteria</taxon>
        <taxon>Bacillati</taxon>
        <taxon>Actinomycetota</taxon>
        <taxon>Actinomycetes</taxon>
        <taxon>Propionibacteriales</taxon>
        <taxon>Nocardioidaceae</taxon>
        <taxon>Nocardioides</taxon>
    </lineage>
</organism>
<dbReference type="RefSeq" id="WP_378519293.1">
    <property type="nucleotide sequence ID" value="NZ_CBCSDI010000004.1"/>
</dbReference>
<keyword evidence="2" id="KW-1133">Transmembrane helix</keyword>
<name>A0ABV6E3H5_9ACTN</name>
<dbReference type="Pfam" id="PF13399">
    <property type="entry name" value="LytR_C"/>
    <property type="match status" value="1"/>
</dbReference>
<evidence type="ECO:0000256" key="1">
    <source>
        <dbReference type="SAM" id="MobiDB-lite"/>
    </source>
</evidence>
<dbReference type="EMBL" id="JBHLXH010000001">
    <property type="protein sequence ID" value="MFC0223551.1"/>
    <property type="molecule type" value="Genomic_DNA"/>
</dbReference>
<protein>
    <submittedName>
        <fullName evidence="4">LytR C-terminal domain-containing protein</fullName>
    </submittedName>
</protein>